<evidence type="ECO:0000313" key="5">
    <source>
        <dbReference type="EMBL" id="PJJ54045.1"/>
    </source>
</evidence>
<feature type="domain" description="Glycoside hydrolase family 3 N-terminal" evidence="4">
    <location>
        <begin position="33"/>
        <end position="330"/>
    </location>
</feature>
<evidence type="ECO:0000256" key="3">
    <source>
        <dbReference type="ARBA" id="ARBA00023295"/>
    </source>
</evidence>
<gene>
    <name evidence="5" type="ORF">CLV56_3548</name>
</gene>
<evidence type="ECO:0000256" key="1">
    <source>
        <dbReference type="ARBA" id="ARBA00005336"/>
    </source>
</evidence>
<dbReference type="SUPFAM" id="SSF51445">
    <property type="entry name" value="(Trans)glycosidases"/>
    <property type="match status" value="1"/>
</dbReference>
<comment type="caution">
    <text evidence="5">The sequence shown here is derived from an EMBL/GenBank/DDBJ whole genome shotgun (WGS) entry which is preliminary data.</text>
</comment>
<dbReference type="GO" id="GO:0009254">
    <property type="term" value="P:peptidoglycan turnover"/>
    <property type="evidence" value="ECO:0007669"/>
    <property type="project" value="TreeGrafter"/>
</dbReference>
<dbReference type="PANTHER" id="PTHR30480:SF16">
    <property type="entry name" value="GLYCOSIDE HYDROLASE FAMILY 3 DOMAIN PROTEIN"/>
    <property type="match status" value="1"/>
</dbReference>
<protein>
    <submittedName>
        <fullName evidence="5">Beta-N-acetylhexosaminidase</fullName>
    </submittedName>
</protein>
<dbReference type="EMBL" id="PGEZ01000002">
    <property type="protein sequence ID" value="PJJ54045.1"/>
    <property type="molecule type" value="Genomic_DNA"/>
</dbReference>
<dbReference type="GO" id="GO:0004553">
    <property type="term" value="F:hydrolase activity, hydrolyzing O-glycosyl compounds"/>
    <property type="evidence" value="ECO:0007669"/>
    <property type="project" value="InterPro"/>
</dbReference>
<evidence type="ECO:0000313" key="6">
    <source>
        <dbReference type="Proteomes" id="UP000230842"/>
    </source>
</evidence>
<organism evidence="5 6">
    <name type="scientific">Mumia flava</name>
    <dbReference type="NCBI Taxonomy" id="1348852"/>
    <lineage>
        <taxon>Bacteria</taxon>
        <taxon>Bacillati</taxon>
        <taxon>Actinomycetota</taxon>
        <taxon>Actinomycetes</taxon>
        <taxon>Propionibacteriales</taxon>
        <taxon>Nocardioidaceae</taxon>
        <taxon>Mumia</taxon>
    </lineage>
</organism>
<keyword evidence="6" id="KW-1185">Reference proteome</keyword>
<dbReference type="InterPro" id="IPR036962">
    <property type="entry name" value="Glyco_hydro_3_N_sf"/>
</dbReference>
<keyword evidence="3" id="KW-0326">Glycosidase</keyword>
<keyword evidence="2" id="KW-0378">Hydrolase</keyword>
<proteinExistence type="inferred from homology"/>
<dbReference type="InterPro" id="IPR019800">
    <property type="entry name" value="Glyco_hydro_3_AS"/>
</dbReference>
<dbReference type="Pfam" id="PF00933">
    <property type="entry name" value="Glyco_hydro_3"/>
    <property type="match status" value="1"/>
</dbReference>
<name>A0A0B2BL01_9ACTN</name>
<dbReference type="InterPro" id="IPR001764">
    <property type="entry name" value="Glyco_hydro_3_N"/>
</dbReference>
<evidence type="ECO:0000259" key="4">
    <source>
        <dbReference type="Pfam" id="PF00933"/>
    </source>
</evidence>
<reference evidence="5 6" key="1">
    <citation type="submission" date="2017-11" db="EMBL/GenBank/DDBJ databases">
        <title>Genomic Encyclopedia of Archaeal and Bacterial Type Strains, Phase II (KMG-II): From Individual Species to Whole Genera.</title>
        <authorList>
            <person name="Goeker M."/>
        </authorList>
    </citation>
    <scope>NUCLEOTIDE SEQUENCE [LARGE SCALE GENOMIC DNA]</scope>
    <source>
        <strain evidence="5 6">DSM 27763</strain>
    </source>
</reference>
<accession>A0A0B2BL01</accession>
<dbReference type="InterPro" id="IPR050226">
    <property type="entry name" value="NagZ_Beta-hexosaminidase"/>
</dbReference>
<dbReference type="PROSITE" id="PS00775">
    <property type="entry name" value="GLYCOSYL_HYDROL_F3"/>
    <property type="match status" value="1"/>
</dbReference>
<dbReference type="OrthoDB" id="9805821at2"/>
<dbReference type="RefSeq" id="WP_039349094.1">
    <property type="nucleotide sequence ID" value="NZ_PGEZ01000002.1"/>
</dbReference>
<evidence type="ECO:0000256" key="2">
    <source>
        <dbReference type="ARBA" id="ARBA00022801"/>
    </source>
</evidence>
<dbReference type="GO" id="GO:0005975">
    <property type="term" value="P:carbohydrate metabolic process"/>
    <property type="evidence" value="ECO:0007669"/>
    <property type="project" value="InterPro"/>
</dbReference>
<dbReference type="Gene3D" id="3.20.20.300">
    <property type="entry name" value="Glycoside hydrolase, family 3, N-terminal domain"/>
    <property type="match status" value="1"/>
</dbReference>
<dbReference type="Proteomes" id="UP000230842">
    <property type="component" value="Unassembled WGS sequence"/>
</dbReference>
<sequence>MSSATSDSVRRDALRVIMGAFEGEAIPEWLPALVDDGLGGICLYGNNLGDSSESVLDLARRVGALSDGLVLTLDEEGGDVTRLHYGHGSPYPGNAVLGRHDDVETTAQVARGIGEELKSGGIWLDLAPDADVNSNPRNPVIGTRSFGADPALVARHTAAWVTGLQAAGVAACVKHFPGHGDTEADSHLALPRVDADAATLRERELVPFTAAARAGAAAVMTSHIVLPALDAENPATMSRAVLTGLLRDELAYEGLIVTDALDMAGASATIGVPAAAVRALAAGADLLCIGPNLRGRGVEDIVDVVDAIVAAVDDGSLARDRLRDAAARVDALAATYGTGARAADADVVAAGLAAGEVAAAAVQDALGPLPQGTPRVLQVRAHANLAVGEAAWGDLGLEGVVPRVVDADTLPAADELAAGDGPLVVVTRGATNVALVWDWLRAVTERRPDAVVVETAWPSPDLHALPRVLRTWGSSVTATRAAGHVIAEALAGAVDTTGAHR</sequence>
<comment type="similarity">
    <text evidence="1">Belongs to the glycosyl hydrolase 3 family.</text>
</comment>
<dbReference type="PANTHER" id="PTHR30480">
    <property type="entry name" value="BETA-HEXOSAMINIDASE-RELATED"/>
    <property type="match status" value="1"/>
</dbReference>
<dbReference type="AlphaFoldDB" id="A0A0B2BL01"/>
<dbReference type="InterPro" id="IPR017853">
    <property type="entry name" value="GH"/>
</dbReference>